<dbReference type="Pfam" id="PF21762">
    <property type="entry name" value="DEDDh_C"/>
    <property type="match status" value="1"/>
</dbReference>
<dbReference type="STRING" id="45357.A0A2V1AZH2"/>
<dbReference type="PANTHER" id="PTHR28083:SF1">
    <property type="entry name" value="GOOD FOR FULL DBP5 ACTIVITY PROTEIN 2"/>
    <property type="match status" value="1"/>
</dbReference>
<dbReference type="VEuPathDB" id="FungiDB:CXQ85_003760"/>
<accession>A0A2V1AZH2</accession>
<sequence>MAFFDSVESLPSTDNYFSDTDSISDVDSITEAEDRITSRYCSRRFKVWQRGKEKEQIKGYADWLREERELSGEDYGKLRSFMRSVYKKEVALIAIDFEAWEKDTELVTEIGISIYDPMKQKGALIPFIQSSHIIIKENEKRKNGKYVPNHTANFNGGRSLVMSLAEAAKGINDIIASNNLPNKSHGAGVCLVGHGMSQDLKWLKDMGVDVGCAGIIDTQEVLSYTHDKKVSSLKKALRLVRQPCAFLHNAGNDAYYTMLLCLCLADPFYRLTAEIDDRKTMKNFKAAGSEPKEHHNISKKVIGSVQRLKQYLKRQPL</sequence>
<evidence type="ECO:0000313" key="3">
    <source>
        <dbReference type="Proteomes" id="UP000244309"/>
    </source>
</evidence>
<gene>
    <name evidence="2" type="ORF">CXQ85_003760</name>
</gene>
<dbReference type="EMBL" id="PKFO01000011">
    <property type="protein sequence ID" value="PVH23470.1"/>
    <property type="molecule type" value="Genomic_DNA"/>
</dbReference>
<dbReference type="RefSeq" id="XP_025344410.1">
    <property type="nucleotide sequence ID" value="XM_025487394.1"/>
</dbReference>
<evidence type="ECO:0000259" key="1">
    <source>
        <dbReference type="Pfam" id="PF21762"/>
    </source>
</evidence>
<dbReference type="SUPFAM" id="SSF53098">
    <property type="entry name" value="Ribonuclease H-like"/>
    <property type="match status" value="1"/>
</dbReference>
<dbReference type="Gene3D" id="3.30.420.10">
    <property type="entry name" value="Ribonuclease H-like superfamily/Ribonuclease H"/>
    <property type="match status" value="1"/>
</dbReference>
<dbReference type="InterPro" id="IPR040151">
    <property type="entry name" value="Gfd2/YDR514C-like"/>
</dbReference>
<dbReference type="GO" id="GO:0005634">
    <property type="term" value="C:nucleus"/>
    <property type="evidence" value="ECO:0007669"/>
    <property type="project" value="TreeGrafter"/>
</dbReference>
<protein>
    <recommendedName>
        <fullName evidence="1">Gfd2/YDR514C-like C-terminal domain-containing protein</fullName>
    </recommendedName>
</protein>
<dbReference type="AlphaFoldDB" id="A0A2V1AZH2"/>
<dbReference type="InterPro" id="IPR036397">
    <property type="entry name" value="RNaseH_sf"/>
</dbReference>
<feature type="domain" description="Gfd2/YDR514C-like C-terminal" evidence="1">
    <location>
        <begin position="92"/>
        <end position="262"/>
    </location>
</feature>
<proteinExistence type="predicted"/>
<comment type="caution">
    <text evidence="2">The sequence shown here is derived from an EMBL/GenBank/DDBJ whole genome shotgun (WGS) entry which is preliminary data.</text>
</comment>
<evidence type="ECO:0000313" key="2">
    <source>
        <dbReference type="EMBL" id="PVH23470.1"/>
    </source>
</evidence>
<dbReference type="GeneID" id="37009090"/>
<name>A0A2V1AZH2_9ASCO</name>
<reference evidence="2 3" key="1">
    <citation type="submission" date="2017-12" db="EMBL/GenBank/DDBJ databases">
        <title>Genome Sequence of a Multidrug-Resistant Candida haemulonii Isolate from a Patient with Chronic Leg Ulcers in Israel.</title>
        <authorList>
            <person name="Chow N.A."/>
            <person name="Gade L."/>
            <person name="Batra D."/>
            <person name="Rowe L.A."/>
            <person name="Ben-Ami R."/>
            <person name="Loparev V.N."/>
            <person name="Litvintseva A.P."/>
        </authorList>
    </citation>
    <scope>NUCLEOTIDE SEQUENCE [LARGE SCALE GENOMIC DNA]</scope>
    <source>
        <strain evidence="2 3">B11899</strain>
    </source>
</reference>
<dbReference type="InterPro" id="IPR048519">
    <property type="entry name" value="Gfd2/YDR514C-like_C"/>
</dbReference>
<dbReference type="Proteomes" id="UP000244309">
    <property type="component" value="Unassembled WGS sequence"/>
</dbReference>
<dbReference type="GO" id="GO:0003676">
    <property type="term" value="F:nucleic acid binding"/>
    <property type="evidence" value="ECO:0007669"/>
    <property type="project" value="InterPro"/>
</dbReference>
<dbReference type="OrthoDB" id="5953249at2759"/>
<dbReference type="PANTHER" id="PTHR28083">
    <property type="entry name" value="GOOD FOR FULL DBP5 ACTIVITY PROTEIN 2"/>
    <property type="match status" value="1"/>
</dbReference>
<keyword evidence="3" id="KW-1185">Reference proteome</keyword>
<dbReference type="InterPro" id="IPR012337">
    <property type="entry name" value="RNaseH-like_sf"/>
</dbReference>
<organism evidence="2 3">
    <name type="scientific">Candidozyma haemuli</name>
    <dbReference type="NCBI Taxonomy" id="45357"/>
    <lineage>
        <taxon>Eukaryota</taxon>
        <taxon>Fungi</taxon>
        <taxon>Dikarya</taxon>
        <taxon>Ascomycota</taxon>
        <taxon>Saccharomycotina</taxon>
        <taxon>Pichiomycetes</taxon>
        <taxon>Metschnikowiaceae</taxon>
        <taxon>Candidozyma</taxon>
    </lineage>
</organism>